<protein>
    <recommendedName>
        <fullName evidence="1">Recombinase-like domain-containing protein</fullName>
    </recommendedName>
</protein>
<feature type="domain" description="Recombinase-like" evidence="1">
    <location>
        <begin position="4"/>
        <end position="70"/>
    </location>
</feature>
<organism evidence="2 3">
    <name type="scientific">Actinomadura miaoliensis</name>
    <dbReference type="NCBI Taxonomy" id="430685"/>
    <lineage>
        <taxon>Bacteria</taxon>
        <taxon>Bacillati</taxon>
        <taxon>Actinomycetota</taxon>
        <taxon>Actinomycetes</taxon>
        <taxon>Streptosporangiales</taxon>
        <taxon>Thermomonosporaceae</taxon>
        <taxon>Actinomadura</taxon>
    </lineage>
</organism>
<evidence type="ECO:0000259" key="1">
    <source>
        <dbReference type="Pfam" id="PF20552"/>
    </source>
</evidence>
<gene>
    <name evidence="2" type="ORF">GCM10022214_57160</name>
</gene>
<accession>A0ABP7WH99</accession>
<dbReference type="Pfam" id="PF20552">
    <property type="entry name" value="HTH_62"/>
    <property type="match status" value="1"/>
</dbReference>
<keyword evidence="3" id="KW-1185">Reference proteome</keyword>
<sequence length="76" mass="8329">MALRLEPVQARAHEPTSYEEALADELEAIFGRGVHDLPGLVAALNETGVRPADGADWTEESFRAEIARLGVKEQTR</sequence>
<evidence type="ECO:0000313" key="3">
    <source>
        <dbReference type="Proteomes" id="UP001500683"/>
    </source>
</evidence>
<dbReference type="InterPro" id="IPR036486">
    <property type="entry name" value="AsiA_sf"/>
</dbReference>
<dbReference type="Proteomes" id="UP001500683">
    <property type="component" value="Unassembled WGS sequence"/>
</dbReference>
<comment type="caution">
    <text evidence="2">The sequence shown here is derived from an EMBL/GenBank/DDBJ whole genome shotgun (WGS) entry which is preliminary data.</text>
</comment>
<dbReference type="InterPro" id="IPR046789">
    <property type="entry name" value="HTH_62"/>
</dbReference>
<dbReference type="SUPFAM" id="SSF69070">
    <property type="entry name" value="Anti-sigma factor AsiA"/>
    <property type="match status" value="1"/>
</dbReference>
<proteinExistence type="predicted"/>
<reference evidence="3" key="1">
    <citation type="journal article" date="2019" name="Int. J. Syst. Evol. Microbiol.">
        <title>The Global Catalogue of Microorganisms (GCM) 10K type strain sequencing project: providing services to taxonomists for standard genome sequencing and annotation.</title>
        <authorList>
            <consortium name="The Broad Institute Genomics Platform"/>
            <consortium name="The Broad Institute Genome Sequencing Center for Infectious Disease"/>
            <person name="Wu L."/>
            <person name="Ma J."/>
        </authorList>
    </citation>
    <scope>NUCLEOTIDE SEQUENCE [LARGE SCALE GENOMIC DNA]</scope>
    <source>
        <strain evidence="3">JCM 16702</strain>
    </source>
</reference>
<evidence type="ECO:0000313" key="2">
    <source>
        <dbReference type="EMBL" id="GAA4089152.1"/>
    </source>
</evidence>
<name>A0ABP7WH99_9ACTN</name>
<dbReference type="EMBL" id="BAAAZG010000043">
    <property type="protein sequence ID" value="GAA4089152.1"/>
    <property type="molecule type" value="Genomic_DNA"/>
</dbReference>